<dbReference type="PANTHER" id="PTHR11820">
    <property type="entry name" value="ACYLPYRUVASE"/>
    <property type="match status" value="1"/>
</dbReference>
<dbReference type="KEGG" id="cpoy:GP475_04115"/>
<dbReference type="SUPFAM" id="SSF56529">
    <property type="entry name" value="FAH"/>
    <property type="match status" value="1"/>
</dbReference>
<reference evidence="1 2" key="1">
    <citation type="submission" date="2019-12" db="EMBL/GenBank/DDBJ databases">
        <title>Corynebacterium sp. nov., isolated from feces of the Anser Albifrons in China.</title>
        <authorList>
            <person name="Liu Q."/>
        </authorList>
    </citation>
    <scope>NUCLEOTIDE SEQUENCE [LARGE SCALE GENOMIC DNA]</scope>
    <source>
        <strain evidence="1 2">4H37-19</strain>
    </source>
</reference>
<evidence type="ECO:0000313" key="1">
    <source>
        <dbReference type="EMBL" id="QNQ89921.1"/>
    </source>
</evidence>
<dbReference type="FunFam" id="3.90.850.10:FF:000002">
    <property type="entry name" value="2-hydroxyhepta-2,4-diene-1,7-dioate isomerase"/>
    <property type="match status" value="1"/>
</dbReference>
<keyword evidence="2" id="KW-1185">Reference proteome</keyword>
<name>A0A7H0SMZ6_9CORY</name>
<protein>
    <submittedName>
        <fullName evidence="1">2-hydroxyhepta-2,4-diene-1,7-dioate isomerase</fullName>
    </submittedName>
</protein>
<dbReference type="GO" id="GO:0019752">
    <property type="term" value="P:carboxylic acid metabolic process"/>
    <property type="evidence" value="ECO:0007669"/>
    <property type="project" value="UniProtKB-ARBA"/>
</dbReference>
<dbReference type="AlphaFoldDB" id="A0A7H0SMZ6"/>
<dbReference type="Pfam" id="PF01557">
    <property type="entry name" value="FAA_hydrolase"/>
    <property type="match status" value="1"/>
</dbReference>
<dbReference type="RefSeq" id="WP_187975378.1">
    <property type="nucleotide sequence ID" value="NZ_CP046884.1"/>
</dbReference>
<dbReference type="InterPro" id="IPR036663">
    <property type="entry name" value="Fumarylacetoacetase_C_sf"/>
</dbReference>
<dbReference type="EMBL" id="CP046884">
    <property type="protein sequence ID" value="QNQ89921.1"/>
    <property type="molecule type" value="Genomic_DNA"/>
</dbReference>
<dbReference type="Proteomes" id="UP000516320">
    <property type="component" value="Chromosome"/>
</dbReference>
<dbReference type="PANTHER" id="PTHR11820:SF112">
    <property type="entry name" value="FUMARYLACETOACETATE HYDROLASE FAMILY PROTEIN (AFU_ORTHOLOGUE AFUA_1G02370)-RELATED"/>
    <property type="match status" value="1"/>
</dbReference>
<dbReference type="InterPro" id="IPR011234">
    <property type="entry name" value="Fumarylacetoacetase-like_C"/>
</dbReference>
<accession>A0A7H0SMZ6</accession>
<gene>
    <name evidence="1" type="ORF">GP475_04115</name>
</gene>
<sequence length="279" mass="30942">MRLATIRTSDGTIAARVEDPDRLLITPLPEYPDVKALLREDKWRDIAANADSQPLKINKTDLAPVIPHPDKIICVGLNYANHIQEMGHDLPDVPTLFIKFAEALAGPYDEISIAPWAQSTIDWEGELAVIIAKDARRVREHNAADYIAGYAVINDATNREFQNRTLQWHQGKSLESSAGFGPWLTTTDSWSPGGQLHTFLNETEMQSAATDDLVFSPEKLVEFISHLYPLRAGDVIATGTPGGVGHARSPQRYIAHNDQLRITIDGLGEIAHRFCFEKA</sequence>
<keyword evidence="1" id="KW-0413">Isomerase</keyword>
<evidence type="ECO:0000313" key="2">
    <source>
        <dbReference type="Proteomes" id="UP000516320"/>
    </source>
</evidence>
<dbReference type="GO" id="GO:0016853">
    <property type="term" value="F:isomerase activity"/>
    <property type="evidence" value="ECO:0007669"/>
    <property type="project" value="UniProtKB-KW"/>
</dbReference>
<proteinExistence type="predicted"/>
<dbReference type="Gene3D" id="3.90.850.10">
    <property type="entry name" value="Fumarylacetoacetase-like, C-terminal domain"/>
    <property type="match status" value="1"/>
</dbReference>
<organism evidence="1 2">
    <name type="scientific">Corynebacterium poyangense</name>
    <dbReference type="NCBI Taxonomy" id="2684405"/>
    <lineage>
        <taxon>Bacteria</taxon>
        <taxon>Bacillati</taxon>
        <taxon>Actinomycetota</taxon>
        <taxon>Actinomycetes</taxon>
        <taxon>Mycobacteriales</taxon>
        <taxon>Corynebacteriaceae</taxon>
        <taxon>Corynebacterium</taxon>
    </lineage>
</organism>